<dbReference type="Pfam" id="PF01520">
    <property type="entry name" value="Amidase_3"/>
    <property type="match status" value="1"/>
</dbReference>
<evidence type="ECO:0000313" key="3">
    <source>
        <dbReference type="Proteomes" id="UP000238836"/>
    </source>
</evidence>
<reference evidence="2 3" key="1">
    <citation type="submission" date="2018-03" db="EMBL/GenBank/DDBJ databases">
        <title>Genomic Encyclopedia of Archaeal and Bacterial Type Strains, Phase II (KMG-II): from individual species to whole genera.</title>
        <authorList>
            <person name="Goeker M."/>
        </authorList>
    </citation>
    <scope>NUCLEOTIDE SEQUENCE [LARGE SCALE GENOMIC DNA]</scope>
    <source>
        <strain evidence="2 3">RHA1</strain>
    </source>
</reference>
<evidence type="ECO:0000259" key="1">
    <source>
        <dbReference type="Pfam" id="PF01520"/>
    </source>
</evidence>
<organism evidence="2 3">
    <name type="scientific">Laceyella sediminis</name>
    <dbReference type="NCBI Taxonomy" id="573074"/>
    <lineage>
        <taxon>Bacteria</taxon>
        <taxon>Bacillati</taxon>
        <taxon>Bacillota</taxon>
        <taxon>Bacilli</taxon>
        <taxon>Bacillales</taxon>
        <taxon>Thermoactinomycetaceae</taxon>
        <taxon>Laceyella</taxon>
    </lineage>
</organism>
<dbReference type="EMBL" id="PVTZ01000008">
    <property type="protein sequence ID" value="PRZ13623.1"/>
    <property type="molecule type" value="Genomic_DNA"/>
</dbReference>
<protein>
    <submittedName>
        <fullName evidence="2">N-acetylmuramoyl-L-alanine amidase</fullName>
    </submittedName>
</protein>
<dbReference type="InterPro" id="IPR002508">
    <property type="entry name" value="MurNAc-LAA_cat"/>
</dbReference>
<name>A0ABX5ER14_9BACL</name>
<comment type="caution">
    <text evidence="2">The sequence shown here is derived from an EMBL/GenBank/DDBJ whole genome shotgun (WGS) entry which is preliminary data.</text>
</comment>
<evidence type="ECO:0000313" key="2">
    <source>
        <dbReference type="EMBL" id="PRZ13623.1"/>
    </source>
</evidence>
<sequence length="110" mass="12302">MKTANFFVLRETKMPAVLVEYGFMDDPGLEEAAHMVDPKVQKAFAVTTAKGVCEYFGVKYVPDSPDKPKPMYKVTVDGKEIFDTAYVEKIVGVVKLAIGRAEEIVIKKRQ</sequence>
<dbReference type="CDD" id="cd02696">
    <property type="entry name" value="MurNAc-LAA"/>
    <property type="match status" value="1"/>
</dbReference>
<proteinExistence type="predicted"/>
<accession>A0ABX5ER14</accession>
<dbReference type="Gene3D" id="3.40.630.40">
    <property type="entry name" value="Zn-dependent exopeptidases"/>
    <property type="match status" value="1"/>
</dbReference>
<dbReference type="SUPFAM" id="SSF53187">
    <property type="entry name" value="Zn-dependent exopeptidases"/>
    <property type="match status" value="1"/>
</dbReference>
<feature type="domain" description="MurNAc-LAA" evidence="1">
    <location>
        <begin position="2"/>
        <end position="53"/>
    </location>
</feature>
<dbReference type="Proteomes" id="UP000238836">
    <property type="component" value="Unassembled WGS sequence"/>
</dbReference>
<keyword evidence="3" id="KW-1185">Reference proteome</keyword>
<gene>
    <name evidence="2" type="ORF">CLV36_108120</name>
</gene>